<accession>A0AAE1Z288</accession>
<feature type="compositionally biased region" description="Pro residues" evidence="1">
    <location>
        <begin position="587"/>
        <end position="597"/>
    </location>
</feature>
<protein>
    <submittedName>
        <fullName evidence="2">Uncharacterized protein</fullName>
    </submittedName>
</protein>
<feature type="region of interest" description="Disordered" evidence="1">
    <location>
        <begin position="17"/>
        <end position="123"/>
    </location>
</feature>
<feature type="region of interest" description="Disordered" evidence="1">
    <location>
        <begin position="656"/>
        <end position="675"/>
    </location>
</feature>
<feature type="compositionally biased region" description="Polar residues" evidence="1">
    <location>
        <begin position="39"/>
        <end position="48"/>
    </location>
</feature>
<feature type="compositionally biased region" description="Basic and acidic residues" evidence="1">
    <location>
        <begin position="569"/>
        <end position="583"/>
    </location>
</feature>
<dbReference type="EMBL" id="JACGWO010000001">
    <property type="protein sequence ID" value="KAK4440056.1"/>
    <property type="molecule type" value="Genomic_DNA"/>
</dbReference>
<name>A0AAE1Z288_9LAMI</name>
<organism evidence="2 3">
    <name type="scientific">Sesamum alatum</name>
    <dbReference type="NCBI Taxonomy" id="300844"/>
    <lineage>
        <taxon>Eukaryota</taxon>
        <taxon>Viridiplantae</taxon>
        <taxon>Streptophyta</taxon>
        <taxon>Embryophyta</taxon>
        <taxon>Tracheophyta</taxon>
        <taxon>Spermatophyta</taxon>
        <taxon>Magnoliopsida</taxon>
        <taxon>eudicotyledons</taxon>
        <taxon>Gunneridae</taxon>
        <taxon>Pentapetalae</taxon>
        <taxon>asterids</taxon>
        <taxon>lamiids</taxon>
        <taxon>Lamiales</taxon>
        <taxon>Pedaliaceae</taxon>
        <taxon>Sesamum</taxon>
    </lineage>
</organism>
<dbReference type="InterPro" id="IPR007789">
    <property type="entry name" value="DUF688"/>
</dbReference>
<comment type="caution">
    <text evidence="2">The sequence shown here is derived from an EMBL/GenBank/DDBJ whole genome shotgun (WGS) entry which is preliminary data.</text>
</comment>
<feature type="compositionally biased region" description="Basic residues" evidence="1">
    <location>
        <begin position="666"/>
        <end position="675"/>
    </location>
</feature>
<feature type="region of interest" description="Disordered" evidence="1">
    <location>
        <begin position="518"/>
        <end position="552"/>
    </location>
</feature>
<feature type="compositionally biased region" description="Basic and acidic residues" evidence="1">
    <location>
        <begin position="73"/>
        <end position="85"/>
    </location>
</feature>
<feature type="region of interest" description="Disordered" evidence="1">
    <location>
        <begin position="390"/>
        <end position="416"/>
    </location>
</feature>
<proteinExistence type="predicted"/>
<gene>
    <name evidence="2" type="ORF">Salat_0340500</name>
</gene>
<feature type="region of interest" description="Disordered" evidence="1">
    <location>
        <begin position="569"/>
        <end position="602"/>
    </location>
</feature>
<dbReference type="Proteomes" id="UP001293254">
    <property type="component" value="Unassembled WGS sequence"/>
</dbReference>
<feature type="compositionally biased region" description="Basic and acidic residues" evidence="1">
    <location>
        <begin position="535"/>
        <end position="552"/>
    </location>
</feature>
<keyword evidence="3" id="KW-1185">Reference proteome</keyword>
<sequence>MEKRQLDFNAPLLSVRRYSSPSKSSELVKRKVTEKPVPSRQQSLPTNKSDLEHEQVTRPVAVPFHWEQIPGRPKSEVESQVHTPEEPSNTPRLPPARVSDAIRRSSGEIPKLPPGRLSGPLRYSSGERCNDQNLYRPQVEAFSFNDHAILLERLNESLKCKDESDSESGDDAYSDALETLSPTESGSMNYSVSGLSDCHSSDVKPSGTFCIDKQTRDLMMNRFLPAAKAVVLETPQYAVKKSPVIDEPPKQVKKVVSGEIKPSLKQYSSDALPYYSRYIDNAESEDEDQEYSVPVKKSGKAWRILPRFCVKNSLCLLNPLPAMKSRSRAPTPPKADVRRLTRNAHSGPLDKQNACRVPYKKKFHSGLLSRDLPALENKLTDDISQFVNTRDSHSSGVSPLRRYRSGSISPYRNESPKSPFREGVGFLGVPKQVANYNADKIATSRKLFKALQDVSRNQINERGSGPTVDVVEKTLYVDYVKKTDLPISKSSCTKADDGLVKSSGERLKVLAGSRQMEDNYALKPDQDASCLNTTEEEKRPSPKSGLTEKVHESKNLECNEVAFDVKFGTKEERNVGSDSRRQSDPPFKSPLPPPLPKSPSESWLWRTLPSISLGNPFGHSREKNHLHSKKQGQKGSATDTKWETIVKTSNIRPDHVRYSEELIPHASRRQSKHGK</sequence>
<dbReference type="PANTHER" id="PTHR33671:SF3">
    <property type="entry name" value="F28N24.8 PROTEIN"/>
    <property type="match status" value="1"/>
</dbReference>
<reference evidence="2" key="1">
    <citation type="submission" date="2020-06" db="EMBL/GenBank/DDBJ databases">
        <authorList>
            <person name="Li T."/>
            <person name="Hu X."/>
            <person name="Zhang T."/>
            <person name="Song X."/>
            <person name="Zhang H."/>
            <person name="Dai N."/>
            <person name="Sheng W."/>
            <person name="Hou X."/>
            <person name="Wei L."/>
        </authorList>
    </citation>
    <scope>NUCLEOTIDE SEQUENCE</scope>
    <source>
        <strain evidence="2">3651</strain>
        <tissue evidence="2">Leaf</tissue>
    </source>
</reference>
<evidence type="ECO:0000313" key="3">
    <source>
        <dbReference type="Proteomes" id="UP001293254"/>
    </source>
</evidence>
<evidence type="ECO:0000313" key="2">
    <source>
        <dbReference type="EMBL" id="KAK4440056.1"/>
    </source>
</evidence>
<evidence type="ECO:0000256" key="1">
    <source>
        <dbReference type="SAM" id="MobiDB-lite"/>
    </source>
</evidence>
<reference evidence="2" key="2">
    <citation type="journal article" date="2024" name="Plant">
        <title>Genomic evolution and insights into agronomic trait innovations of Sesamum species.</title>
        <authorList>
            <person name="Miao H."/>
            <person name="Wang L."/>
            <person name="Qu L."/>
            <person name="Liu H."/>
            <person name="Sun Y."/>
            <person name="Le M."/>
            <person name="Wang Q."/>
            <person name="Wei S."/>
            <person name="Zheng Y."/>
            <person name="Lin W."/>
            <person name="Duan Y."/>
            <person name="Cao H."/>
            <person name="Xiong S."/>
            <person name="Wang X."/>
            <person name="Wei L."/>
            <person name="Li C."/>
            <person name="Ma Q."/>
            <person name="Ju M."/>
            <person name="Zhao R."/>
            <person name="Li G."/>
            <person name="Mu C."/>
            <person name="Tian Q."/>
            <person name="Mei H."/>
            <person name="Zhang T."/>
            <person name="Gao T."/>
            <person name="Zhang H."/>
        </authorList>
    </citation>
    <scope>NUCLEOTIDE SEQUENCE</scope>
    <source>
        <strain evidence="2">3651</strain>
    </source>
</reference>
<dbReference type="Pfam" id="PF05097">
    <property type="entry name" value="DUF688"/>
    <property type="match status" value="1"/>
</dbReference>
<dbReference type="AlphaFoldDB" id="A0AAE1Z288"/>
<dbReference type="PANTHER" id="PTHR33671">
    <property type="entry name" value="N-METHYLTRANSFERASE, PUTATIVE (DUF688)-RELATED"/>
    <property type="match status" value="1"/>
</dbReference>
<feature type="region of interest" description="Disordered" evidence="1">
    <location>
        <begin position="614"/>
        <end position="648"/>
    </location>
</feature>